<protein>
    <recommendedName>
        <fullName evidence="4">ABC transmembrane type-1 domain-containing protein</fullName>
    </recommendedName>
</protein>
<dbReference type="EMBL" id="JBHSIW010000012">
    <property type="protein sequence ID" value="MFC4903954.1"/>
    <property type="molecule type" value="Genomic_DNA"/>
</dbReference>
<dbReference type="RefSeq" id="WP_139318648.1">
    <property type="nucleotide sequence ID" value="NZ_JARAMH010000036.1"/>
</dbReference>
<dbReference type="Proteomes" id="UP001595797">
    <property type="component" value="Unassembled WGS sequence"/>
</dbReference>
<proteinExistence type="predicted"/>
<evidence type="ECO:0008006" key="4">
    <source>
        <dbReference type="Google" id="ProtNLM"/>
    </source>
</evidence>
<comment type="caution">
    <text evidence="2">The sequence shown here is derived from an EMBL/GenBank/DDBJ whole genome shotgun (WGS) entry which is preliminary data.</text>
</comment>
<evidence type="ECO:0000313" key="2">
    <source>
        <dbReference type="EMBL" id="MFC4903954.1"/>
    </source>
</evidence>
<sequence length="112" mass="12104">MIGDDLTLQHEVHVPGEQRGRARLLKIDGGLVSELAGEVIKLQADSTVVVTAGGVVFVSWWWPQALSAISILCLYCMSVWAGMLPVILLLSVRNLVHGIIAAPVALMRFADE</sequence>
<keyword evidence="1" id="KW-0812">Transmembrane</keyword>
<reference evidence="3" key="1">
    <citation type="journal article" date="2019" name="Int. J. Syst. Evol. Microbiol.">
        <title>The Global Catalogue of Microorganisms (GCM) 10K type strain sequencing project: providing services to taxonomists for standard genome sequencing and annotation.</title>
        <authorList>
            <consortium name="The Broad Institute Genomics Platform"/>
            <consortium name="The Broad Institute Genome Sequencing Center for Infectious Disease"/>
            <person name="Wu L."/>
            <person name="Ma J."/>
        </authorList>
    </citation>
    <scope>NUCLEOTIDE SEQUENCE [LARGE SCALE GENOMIC DNA]</scope>
    <source>
        <strain evidence="3">CGMCC 4.6946</strain>
    </source>
</reference>
<organism evidence="2 3">
    <name type="scientific">Kocuria oceani</name>
    <dbReference type="NCBI Taxonomy" id="988827"/>
    <lineage>
        <taxon>Bacteria</taxon>
        <taxon>Bacillati</taxon>
        <taxon>Actinomycetota</taxon>
        <taxon>Actinomycetes</taxon>
        <taxon>Micrococcales</taxon>
        <taxon>Micrococcaceae</taxon>
        <taxon>Kocuria</taxon>
    </lineage>
</organism>
<accession>A0ABV9TJ43</accession>
<keyword evidence="1" id="KW-0472">Membrane</keyword>
<evidence type="ECO:0000313" key="3">
    <source>
        <dbReference type="Proteomes" id="UP001595797"/>
    </source>
</evidence>
<name>A0ABV9TJ43_9MICC</name>
<gene>
    <name evidence="2" type="ORF">ACFPCS_10310</name>
</gene>
<keyword evidence="3" id="KW-1185">Reference proteome</keyword>
<evidence type="ECO:0000256" key="1">
    <source>
        <dbReference type="SAM" id="Phobius"/>
    </source>
</evidence>
<keyword evidence="1" id="KW-1133">Transmembrane helix</keyword>
<feature type="transmembrane region" description="Helical" evidence="1">
    <location>
        <begin position="68"/>
        <end position="90"/>
    </location>
</feature>